<dbReference type="GO" id="GO:0003697">
    <property type="term" value="F:single-stranded DNA binding"/>
    <property type="evidence" value="ECO:0007669"/>
    <property type="project" value="TreeGrafter"/>
</dbReference>
<keyword evidence="9" id="KW-0234">DNA repair</keyword>
<evidence type="ECO:0000256" key="8">
    <source>
        <dbReference type="ARBA" id="ARBA00022842"/>
    </source>
</evidence>
<comment type="cofactor">
    <cofactor evidence="2">
        <name>Mg(2+)</name>
        <dbReference type="ChEBI" id="CHEBI:18420"/>
    </cofactor>
</comment>
<dbReference type="GO" id="GO:0016605">
    <property type="term" value="C:PML body"/>
    <property type="evidence" value="ECO:0007669"/>
    <property type="project" value="UniProtKB-SubCell"/>
</dbReference>
<dbReference type="Proteomes" id="UP000038045">
    <property type="component" value="Unplaced"/>
</dbReference>
<evidence type="ECO:0000313" key="13">
    <source>
        <dbReference type="WBParaSite" id="PTRK_0001241700.1"/>
    </source>
</evidence>
<dbReference type="Gene3D" id="3.60.10.10">
    <property type="entry name" value="Endonuclease/exonuclease/phosphatase"/>
    <property type="match status" value="1"/>
</dbReference>
<dbReference type="InterPro" id="IPR005135">
    <property type="entry name" value="Endo/exonuclease/phosphatase"/>
</dbReference>
<dbReference type="Pfam" id="PF03372">
    <property type="entry name" value="Exo_endo_phos"/>
    <property type="match status" value="1"/>
</dbReference>
<dbReference type="PANTHER" id="PTHR15822:SF4">
    <property type="entry name" value="TYROSYL-DNA PHOSPHODIESTERASE 2"/>
    <property type="match status" value="1"/>
</dbReference>
<keyword evidence="8" id="KW-0460">Magnesium</keyword>
<keyword evidence="5" id="KW-0479">Metal-binding</keyword>
<keyword evidence="4" id="KW-0540">Nuclease</keyword>
<keyword evidence="6" id="KW-0227">DNA damage</keyword>
<dbReference type="WBParaSite" id="PTRK_0001241700.1">
    <property type="protein sequence ID" value="PTRK_0001241700.1"/>
    <property type="gene ID" value="PTRK_0001241700"/>
</dbReference>
<dbReference type="AlphaFoldDB" id="A0A0N4ZV06"/>
<name>A0A0N4ZV06_PARTI</name>
<evidence type="ECO:0000256" key="2">
    <source>
        <dbReference type="ARBA" id="ARBA00001946"/>
    </source>
</evidence>
<organism evidence="12 13">
    <name type="scientific">Parastrongyloides trichosuri</name>
    <name type="common">Possum-specific nematode worm</name>
    <dbReference type="NCBI Taxonomy" id="131310"/>
    <lineage>
        <taxon>Eukaryota</taxon>
        <taxon>Metazoa</taxon>
        <taxon>Ecdysozoa</taxon>
        <taxon>Nematoda</taxon>
        <taxon>Chromadorea</taxon>
        <taxon>Rhabditida</taxon>
        <taxon>Tylenchina</taxon>
        <taxon>Panagrolaimomorpha</taxon>
        <taxon>Strongyloidoidea</taxon>
        <taxon>Strongyloididae</taxon>
        <taxon>Parastrongyloides</taxon>
    </lineage>
</organism>
<dbReference type="InterPro" id="IPR051547">
    <property type="entry name" value="TDP2-like"/>
</dbReference>
<proteinExistence type="predicted"/>
<keyword evidence="10" id="KW-0539">Nucleus</keyword>
<dbReference type="GO" id="GO:0046872">
    <property type="term" value="F:metal ion binding"/>
    <property type="evidence" value="ECO:0007669"/>
    <property type="project" value="UniProtKB-KW"/>
</dbReference>
<evidence type="ECO:0000259" key="11">
    <source>
        <dbReference type="Pfam" id="PF03372"/>
    </source>
</evidence>
<sequence length="365" mass="42101">MEFNPGKSTRPPTQKEIDEFVKNTKSHPDIAVKFLSDCNNSVEWACLLFFQVSDELYEEKGVDVQKECEDILTDANKPSTSKKAKIEEIGRSENLDFGLISWNVNGISRVHEKSRIKGIIKKIDESKPEVIFFQELNPTMAEILNKYLGPLYNIIYEDDDFNPNSNYFTAICIVNNLKVLGKDFIPFRNSHMGRGCHLVKINLLNRKIALLNTHLESGKESSDTRVKQIKWCVDKMEELKQRGYDVIFGGDLNIRADEAKNIVPEKFDCFVKGGKPSKYNYTWRGEEIILKKSDRPYVPKARFDRLYHVGAYLHLSSYEHTGFEWLQKQDCALSDHLGIFVNFKFKPSDTPMSYSDNEIEDNDIV</sequence>
<dbReference type="GO" id="GO:0004518">
    <property type="term" value="F:nuclease activity"/>
    <property type="evidence" value="ECO:0007669"/>
    <property type="project" value="UniProtKB-KW"/>
</dbReference>
<protein>
    <submittedName>
        <fullName evidence="13">Endo/exonuclease/phosphatase domain-containing protein</fullName>
    </submittedName>
</protein>
<dbReference type="GO" id="GO:0070260">
    <property type="term" value="F:5'-tyrosyl-DNA phosphodiesterase activity"/>
    <property type="evidence" value="ECO:0007669"/>
    <property type="project" value="TreeGrafter"/>
</dbReference>
<dbReference type="PANTHER" id="PTHR15822">
    <property type="entry name" value="TRAF AND TNF RECEPTOR-ASSOCIATED PROTEIN"/>
    <property type="match status" value="1"/>
</dbReference>
<evidence type="ECO:0000256" key="1">
    <source>
        <dbReference type="ARBA" id="ARBA00001936"/>
    </source>
</evidence>
<evidence type="ECO:0000256" key="10">
    <source>
        <dbReference type="ARBA" id="ARBA00023242"/>
    </source>
</evidence>
<dbReference type="SUPFAM" id="SSF56219">
    <property type="entry name" value="DNase I-like"/>
    <property type="match status" value="1"/>
</dbReference>
<dbReference type="InterPro" id="IPR036691">
    <property type="entry name" value="Endo/exonu/phosph_ase_sf"/>
</dbReference>
<evidence type="ECO:0000313" key="12">
    <source>
        <dbReference type="Proteomes" id="UP000038045"/>
    </source>
</evidence>
<dbReference type="GO" id="GO:0006302">
    <property type="term" value="P:double-strand break repair"/>
    <property type="evidence" value="ECO:0007669"/>
    <property type="project" value="TreeGrafter"/>
</dbReference>
<feature type="domain" description="Endonuclease/exonuclease/phosphatase" evidence="11">
    <location>
        <begin position="100"/>
        <end position="265"/>
    </location>
</feature>
<keyword evidence="7" id="KW-0378">Hydrolase</keyword>
<comment type="cofactor">
    <cofactor evidence="1">
        <name>Mn(2+)</name>
        <dbReference type="ChEBI" id="CHEBI:29035"/>
    </cofactor>
</comment>
<evidence type="ECO:0000256" key="5">
    <source>
        <dbReference type="ARBA" id="ARBA00022723"/>
    </source>
</evidence>
<dbReference type="GO" id="GO:0005737">
    <property type="term" value="C:cytoplasm"/>
    <property type="evidence" value="ECO:0007669"/>
    <property type="project" value="TreeGrafter"/>
</dbReference>
<evidence type="ECO:0000256" key="9">
    <source>
        <dbReference type="ARBA" id="ARBA00023204"/>
    </source>
</evidence>
<reference evidence="13" key="1">
    <citation type="submission" date="2017-02" db="UniProtKB">
        <authorList>
            <consortium name="WormBaseParasite"/>
        </authorList>
    </citation>
    <scope>IDENTIFICATION</scope>
</reference>
<keyword evidence="12" id="KW-1185">Reference proteome</keyword>
<evidence type="ECO:0000256" key="3">
    <source>
        <dbReference type="ARBA" id="ARBA00004322"/>
    </source>
</evidence>
<dbReference type="STRING" id="131310.A0A0N4ZV06"/>
<evidence type="ECO:0000256" key="4">
    <source>
        <dbReference type="ARBA" id="ARBA00022722"/>
    </source>
</evidence>
<evidence type="ECO:0000256" key="6">
    <source>
        <dbReference type="ARBA" id="ARBA00022763"/>
    </source>
</evidence>
<evidence type="ECO:0000256" key="7">
    <source>
        <dbReference type="ARBA" id="ARBA00022801"/>
    </source>
</evidence>
<comment type="subcellular location">
    <subcellularLocation>
        <location evidence="3">Nucleus</location>
        <location evidence="3">PML body</location>
    </subcellularLocation>
</comment>
<accession>A0A0N4ZV06</accession>